<dbReference type="AlphaFoldDB" id="A0A1G2B4B5"/>
<reference evidence="2 3" key="1">
    <citation type="journal article" date="2016" name="Nat. Commun.">
        <title>Thousands of microbial genomes shed light on interconnected biogeochemical processes in an aquifer system.</title>
        <authorList>
            <person name="Anantharaman K."/>
            <person name="Brown C.T."/>
            <person name="Hug L.A."/>
            <person name="Sharon I."/>
            <person name="Castelle C.J."/>
            <person name="Probst A.J."/>
            <person name="Thomas B.C."/>
            <person name="Singh A."/>
            <person name="Wilkins M.J."/>
            <person name="Karaoz U."/>
            <person name="Brodie E.L."/>
            <person name="Williams K.H."/>
            <person name="Hubbard S.S."/>
            <person name="Banfield J.F."/>
        </authorList>
    </citation>
    <scope>NUCLEOTIDE SEQUENCE [LARGE SCALE GENOMIC DNA]</scope>
</reference>
<dbReference type="EMBL" id="MHKE01000012">
    <property type="protein sequence ID" value="OGY84031.1"/>
    <property type="molecule type" value="Genomic_DNA"/>
</dbReference>
<feature type="domain" description="DUF4325" evidence="1">
    <location>
        <begin position="25"/>
        <end position="63"/>
    </location>
</feature>
<organism evidence="2 3">
    <name type="scientific">Candidatus Kerfeldbacteria bacterium RIFCSPLOWO2_01_FULL_48_11</name>
    <dbReference type="NCBI Taxonomy" id="1798543"/>
    <lineage>
        <taxon>Bacteria</taxon>
        <taxon>Candidatus Kerfeldiibacteriota</taxon>
    </lineage>
</organism>
<comment type="caution">
    <text evidence="2">The sequence shown here is derived from an EMBL/GenBank/DDBJ whole genome shotgun (WGS) entry which is preliminary data.</text>
</comment>
<evidence type="ECO:0000313" key="3">
    <source>
        <dbReference type="Proteomes" id="UP000179164"/>
    </source>
</evidence>
<dbReference type="Pfam" id="PF14213">
    <property type="entry name" value="DUF4325"/>
    <property type="match status" value="1"/>
</dbReference>
<proteinExistence type="predicted"/>
<name>A0A1G2B4B5_9BACT</name>
<evidence type="ECO:0000259" key="1">
    <source>
        <dbReference type="Pfam" id="PF14213"/>
    </source>
</evidence>
<gene>
    <name evidence="2" type="ORF">A2898_02070</name>
</gene>
<dbReference type="Proteomes" id="UP000179164">
    <property type="component" value="Unassembled WGS sequence"/>
</dbReference>
<protein>
    <recommendedName>
        <fullName evidence="1">DUF4325 domain-containing protein</fullName>
    </recommendedName>
</protein>
<sequence>MQTINLKKFGTVLISRPEGLEAFRAIRPSLNTSQPVAVDFEGVLTVTSGWFDEFLTNLAEHFSGRVELLPTANASVRAVLPVLAVQRDDAAAGVLKRAMTVMNLPTLS</sequence>
<evidence type="ECO:0000313" key="2">
    <source>
        <dbReference type="EMBL" id="OGY84031.1"/>
    </source>
</evidence>
<dbReference type="InterPro" id="IPR025474">
    <property type="entry name" value="DUF4325"/>
</dbReference>
<dbReference type="STRING" id="1798543.A2898_02070"/>
<accession>A0A1G2B4B5</accession>